<feature type="site" description="Important for catalytic activity" evidence="8">
    <location>
        <position position="339"/>
    </location>
</feature>
<evidence type="ECO:0000256" key="1">
    <source>
        <dbReference type="ARBA" id="ARBA00001936"/>
    </source>
</evidence>
<feature type="binding site" evidence="7">
    <location>
        <position position="269"/>
    </location>
    <ligand>
        <name>Mg(2+)</name>
        <dbReference type="ChEBI" id="CHEBI:18420"/>
        <label>1</label>
    </ligand>
</feature>
<comment type="similarity">
    <text evidence="2 9">Belongs to the DNA repair enzymes AP/ExoA family.</text>
</comment>
<evidence type="ECO:0000313" key="13">
    <source>
        <dbReference type="Proteomes" id="UP000053237"/>
    </source>
</evidence>
<dbReference type="GO" id="GO:0003906">
    <property type="term" value="F:DNA-(apurinic or apyrimidinic site) endonuclease activity"/>
    <property type="evidence" value="ECO:0007669"/>
    <property type="project" value="TreeGrafter"/>
</dbReference>
<feature type="compositionally biased region" description="Polar residues" evidence="10">
    <location>
        <begin position="40"/>
        <end position="51"/>
    </location>
</feature>
<dbReference type="GO" id="GO:0008311">
    <property type="term" value="F:double-stranded DNA 3'-5' DNA exonuclease activity"/>
    <property type="evidence" value="ECO:0007669"/>
    <property type="project" value="TreeGrafter"/>
</dbReference>
<accession>A0A024GJV4</accession>
<dbReference type="STRING" id="65357.A0A024GJV4"/>
<dbReference type="AlphaFoldDB" id="A0A024GJV4"/>
<evidence type="ECO:0000256" key="8">
    <source>
        <dbReference type="PIRSR" id="PIRSR604808-3"/>
    </source>
</evidence>
<keyword evidence="9" id="KW-0227">DNA damage</keyword>
<dbReference type="EC" id="3.1.-.-" evidence="9"/>
<comment type="cofactor">
    <cofactor evidence="1">
        <name>Mn(2+)</name>
        <dbReference type="ChEBI" id="CHEBI:29035"/>
    </cofactor>
</comment>
<evidence type="ECO:0000256" key="5">
    <source>
        <dbReference type="ARBA" id="ARBA00022842"/>
    </source>
</evidence>
<comment type="caution">
    <text evidence="12">The sequence shown here is derived from an EMBL/GenBank/DDBJ whole genome shotgun (WGS) entry which is preliminary data.</text>
</comment>
<dbReference type="InParanoid" id="A0A024GJV4"/>
<feature type="binding site" evidence="7">
    <location>
        <position position="364"/>
    </location>
    <ligand>
        <name>Mg(2+)</name>
        <dbReference type="ChEBI" id="CHEBI:18420"/>
        <label>1</label>
    </ligand>
</feature>
<dbReference type="OrthoDB" id="498125at2759"/>
<organism evidence="12 13">
    <name type="scientific">Albugo candida</name>
    <dbReference type="NCBI Taxonomy" id="65357"/>
    <lineage>
        <taxon>Eukaryota</taxon>
        <taxon>Sar</taxon>
        <taxon>Stramenopiles</taxon>
        <taxon>Oomycota</taxon>
        <taxon>Peronosporomycetes</taxon>
        <taxon>Albuginales</taxon>
        <taxon>Albuginaceae</taxon>
        <taxon>Albugo</taxon>
    </lineage>
</organism>
<dbReference type="NCBIfam" id="TIGR00633">
    <property type="entry name" value="xth"/>
    <property type="match status" value="1"/>
</dbReference>
<dbReference type="NCBIfam" id="TIGR00195">
    <property type="entry name" value="exoDNase_III"/>
    <property type="match status" value="1"/>
</dbReference>
<sequence length="374" mass="42701">MKRTKTAAKTTTKRLRTACRSNNLSSKQTSETIGKFEPGQNPSAPTHENANSQAKAWNAFFTKSDSKTSLCTIVRPLKQTLRPLSSEMEAYCKEVRPTFGLETKINAPTDSLKIIAWNVNGLRALLKHDEGQYFQAYVLEENADVICLSETKIDSAQVQKMEDLLPQYPFQYWSCAQKKGYAGTAVCSKLKPLQVRSHLDDSTLGSSEGRFLALEFERFWMVHTYVPNSGMKLERLGERTTKWDAVLLQTLQSLEKESEKAVIWCGDLNVAHQDIDIHDPKSNRNKTPGFTDAERKNFGDALQSGYVDTFRQFYPEKKQFTYWSYRFNARTRNKGWRLDYVVVSERFIDKVKDSFVRENVKGSDHVPVGALLSF</sequence>
<keyword evidence="13" id="KW-1185">Reference proteome</keyword>
<feature type="active site" evidence="6">
    <location>
        <position position="225"/>
    </location>
</feature>
<feature type="binding site" evidence="7">
    <location>
        <position position="365"/>
    </location>
    <ligand>
        <name>Mg(2+)</name>
        <dbReference type="ChEBI" id="CHEBI:18420"/>
        <label>1</label>
    </ligand>
</feature>
<dbReference type="PANTHER" id="PTHR22748">
    <property type="entry name" value="AP ENDONUCLEASE"/>
    <property type="match status" value="1"/>
</dbReference>
<dbReference type="FunCoup" id="A0A024GJV4">
    <property type="interactions" value="18"/>
</dbReference>
<feature type="region of interest" description="Disordered" evidence="10">
    <location>
        <begin position="1"/>
        <end position="51"/>
    </location>
</feature>
<dbReference type="CDD" id="cd09087">
    <property type="entry name" value="Ape1-like_AP-endo"/>
    <property type="match status" value="1"/>
</dbReference>
<feature type="domain" description="Endonuclease/exonuclease/phosphatase" evidence="11">
    <location>
        <begin position="116"/>
        <end position="365"/>
    </location>
</feature>
<evidence type="ECO:0000256" key="6">
    <source>
        <dbReference type="PIRSR" id="PIRSR604808-1"/>
    </source>
</evidence>
<reference evidence="12 13" key="1">
    <citation type="submission" date="2012-05" db="EMBL/GenBank/DDBJ databases">
        <title>Recombination and specialization in a pathogen metapopulation.</title>
        <authorList>
            <person name="Gardiner A."/>
            <person name="Kemen E."/>
            <person name="Schultz-Larsen T."/>
            <person name="MacLean D."/>
            <person name="Van Oosterhout C."/>
            <person name="Jones J.D.G."/>
        </authorList>
    </citation>
    <scope>NUCLEOTIDE SEQUENCE [LARGE SCALE GENOMIC DNA]</scope>
    <source>
        <strain evidence="12 13">Ac Nc2</strain>
    </source>
</reference>
<feature type="binding site" evidence="7">
    <location>
        <position position="150"/>
    </location>
    <ligand>
        <name>Mg(2+)</name>
        <dbReference type="ChEBI" id="CHEBI:18420"/>
        <label>1</label>
    </ligand>
</feature>
<gene>
    <name evidence="12" type="ORF">BN9_077520</name>
</gene>
<evidence type="ECO:0000256" key="2">
    <source>
        <dbReference type="ARBA" id="ARBA00007092"/>
    </source>
</evidence>
<evidence type="ECO:0000313" key="12">
    <source>
        <dbReference type="EMBL" id="CCI46797.1"/>
    </source>
</evidence>
<keyword evidence="3 7" id="KW-0479">Metal-binding</keyword>
<dbReference type="PROSITE" id="PS00728">
    <property type="entry name" value="AP_NUCLEASE_F1_3"/>
    <property type="match status" value="1"/>
</dbReference>
<dbReference type="SUPFAM" id="SSF56219">
    <property type="entry name" value="DNase I-like"/>
    <property type="match status" value="1"/>
</dbReference>
<feature type="active site" description="Proton acceptor" evidence="6">
    <location>
        <position position="365"/>
    </location>
</feature>
<dbReference type="GO" id="GO:0005634">
    <property type="term" value="C:nucleus"/>
    <property type="evidence" value="ECO:0007669"/>
    <property type="project" value="TreeGrafter"/>
</dbReference>
<dbReference type="InterPro" id="IPR005135">
    <property type="entry name" value="Endo/exonuclease/phosphatase"/>
</dbReference>
<feature type="binding site" evidence="7">
    <location>
        <position position="267"/>
    </location>
    <ligand>
        <name>Mg(2+)</name>
        <dbReference type="ChEBI" id="CHEBI:18420"/>
        <label>1</label>
    </ligand>
</feature>
<dbReference type="InterPro" id="IPR036691">
    <property type="entry name" value="Endo/exonu/phosph_ase_sf"/>
</dbReference>
<dbReference type="GO" id="GO:0006284">
    <property type="term" value="P:base-excision repair"/>
    <property type="evidence" value="ECO:0007669"/>
    <property type="project" value="TreeGrafter"/>
</dbReference>
<protein>
    <recommendedName>
        <fullName evidence="9">DNA-(apurinic or apyrimidinic site) endonuclease</fullName>
        <ecNumber evidence="9">3.1.-.-</ecNumber>
    </recommendedName>
</protein>
<feature type="active site" description="Proton donor/acceptor" evidence="6">
    <location>
        <position position="267"/>
    </location>
</feature>
<dbReference type="InterPro" id="IPR004808">
    <property type="entry name" value="AP_endonuc_1"/>
</dbReference>
<comment type="cofactor">
    <cofactor evidence="7 9">
        <name>Mg(2+)</name>
        <dbReference type="ChEBI" id="CHEBI:18420"/>
    </cofactor>
    <cofactor evidence="7 9">
        <name>Mn(2+)</name>
        <dbReference type="ChEBI" id="CHEBI:29035"/>
    </cofactor>
    <text evidence="7 9">Probably binds two magnesium or manganese ions per subunit.</text>
</comment>
<dbReference type="GO" id="GO:0003677">
    <property type="term" value="F:DNA binding"/>
    <property type="evidence" value="ECO:0007669"/>
    <property type="project" value="InterPro"/>
</dbReference>
<dbReference type="Pfam" id="PF03372">
    <property type="entry name" value="Exo_endo_phos"/>
    <property type="match status" value="1"/>
</dbReference>
<keyword evidence="5 7" id="KW-0460">Magnesium</keyword>
<keyword evidence="4" id="KW-0378">Hydrolase</keyword>
<dbReference type="Proteomes" id="UP000053237">
    <property type="component" value="Unassembled WGS sequence"/>
</dbReference>
<dbReference type="GO" id="GO:0046872">
    <property type="term" value="F:metal ion binding"/>
    <property type="evidence" value="ECO:0007669"/>
    <property type="project" value="UniProtKB-KW"/>
</dbReference>
<keyword evidence="9" id="KW-0234">DNA repair</keyword>
<evidence type="ECO:0000256" key="10">
    <source>
        <dbReference type="SAM" id="MobiDB-lite"/>
    </source>
</evidence>
<dbReference type="PANTHER" id="PTHR22748:SF6">
    <property type="entry name" value="DNA-(APURINIC OR APYRIMIDINIC SITE) ENDONUCLEASE"/>
    <property type="match status" value="1"/>
</dbReference>
<dbReference type="GO" id="GO:0008081">
    <property type="term" value="F:phosphoric diester hydrolase activity"/>
    <property type="evidence" value="ECO:0007669"/>
    <property type="project" value="TreeGrafter"/>
</dbReference>
<feature type="compositionally biased region" description="Basic residues" evidence="10">
    <location>
        <begin position="1"/>
        <end position="17"/>
    </location>
</feature>
<evidence type="ECO:0000256" key="4">
    <source>
        <dbReference type="ARBA" id="ARBA00022801"/>
    </source>
</evidence>
<dbReference type="PROSITE" id="PS00727">
    <property type="entry name" value="AP_NUCLEASE_F1_2"/>
    <property type="match status" value="1"/>
</dbReference>
<evidence type="ECO:0000256" key="7">
    <source>
        <dbReference type="PIRSR" id="PIRSR604808-2"/>
    </source>
</evidence>
<evidence type="ECO:0000256" key="9">
    <source>
        <dbReference type="RuleBase" id="RU362131"/>
    </source>
</evidence>
<feature type="binding site" evidence="7">
    <location>
        <position position="118"/>
    </location>
    <ligand>
        <name>Mg(2+)</name>
        <dbReference type="ChEBI" id="CHEBI:18420"/>
        <label>1</label>
    </ligand>
</feature>
<keyword evidence="7" id="KW-0464">Manganese</keyword>
<feature type="compositionally biased region" description="Polar residues" evidence="10">
    <location>
        <begin position="19"/>
        <end position="32"/>
    </location>
</feature>
<feature type="site" description="Transition state stabilizer" evidence="8">
    <location>
        <position position="269"/>
    </location>
</feature>
<evidence type="ECO:0000256" key="3">
    <source>
        <dbReference type="ARBA" id="ARBA00022723"/>
    </source>
</evidence>
<dbReference type="EMBL" id="CAIX01000141">
    <property type="protein sequence ID" value="CCI46797.1"/>
    <property type="molecule type" value="Genomic_DNA"/>
</dbReference>
<proteinExistence type="inferred from homology"/>
<name>A0A024GJV4_9STRA</name>
<feature type="site" description="Interaction with DNA substrate" evidence="8">
    <location>
        <position position="365"/>
    </location>
</feature>
<dbReference type="InterPro" id="IPR020848">
    <property type="entry name" value="AP_endonuclease_F1_CS"/>
</dbReference>
<evidence type="ECO:0000259" key="11">
    <source>
        <dbReference type="Pfam" id="PF03372"/>
    </source>
</evidence>
<dbReference type="PROSITE" id="PS51435">
    <property type="entry name" value="AP_NUCLEASE_F1_4"/>
    <property type="match status" value="1"/>
</dbReference>
<dbReference type="Gene3D" id="3.60.10.10">
    <property type="entry name" value="Endonuclease/exonuclease/phosphatase"/>
    <property type="match status" value="1"/>
</dbReference>